<dbReference type="Proteomes" id="UP001291623">
    <property type="component" value="Unassembled WGS sequence"/>
</dbReference>
<evidence type="ECO:0000313" key="1">
    <source>
        <dbReference type="EMBL" id="KAK4375525.1"/>
    </source>
</evidence>
<gene>
    <name evidence="1" type="ORF">RND71_006202</name>
</gene>
<evidence type="ECO:0000313" key="2">
    <source>
        <dbReference type="Proteomes" id="UP001291623"/>
    </source>
</evidence>
<protein>
    <submittedName>
        <fullName evidence="1">Uncharacterized protein</fullName>
    </submittedName>
</protein>
<reference evidence="1" key="1">
    <citation type="submission" date="2023-12" db="EMBL/GenBank/DDBJ databases">
        <title>Genome assembly of Anisodus tanguticus.</title>
        <authorList>
            <person name="Wang Y.-J."/>
        </authorList>
    </citation>
    <scope>NUCLEOTIDE SEQUENCE</scope>
    <source>
        <strain evidence="1">KB-2021</strain>
        <tissue evidence="1">Leaf</tissue>
    </source>
</reference>
<dbReference type="AlphaFoldDB" id="A0AAE1SSX3"/>
<sequence>MRNTLTQIQEYVIPDFGNAESEINMPEILNTLAEYMGVTRVKVNLALIAPDGPHLSSFSFLVKILVKIVSATECEYNSLTNLLAFDGLGLPLKGSNSGLVSNKSQVFLSANALVIVPLPRSCFSHLS</sequence>
<organism evidence="1 2">
    <name type="scientific">Anisodus tanguticus</name>
    <dbReference type="NCBI Taxonomy" id="243964"/>
    <lineage>
        <taxon>Eukaryota</taxon>
        <taxon>Viridiplantae</taxon>
        <taxon>Streptophyta</taxon>
        <taxon>Embryophyta</taxon>
        <taxon>Tracheophyta</taxon>
        <taxon>Spermatophyta</taxon>
        <taxon>Magnoliopsida</taxon>
        <taxon>eudicotyledons</taxon>
        <taxon>Gunneridae</taxon>
        <taxon>Pentapetalae</taxon>
        <taxon>asterids</taxon>
        <taxon>lamiids</taxon>
        <taxon>Solanales</taxon>
        <taxon>Solanaceae</taxon>
        <taxon>Solanoideae</taxon>
        <taxon>Hyoscyameae</taxon>
        <taxon>Anisodus</taxon>
    </lineage>
</organism>
<proteinExistence type="predicted"/>
<accession>A0AAE1SSX3</accession>
<dbReference type="EMBL" id="JAVYJV010000003">
    <property type="protein sequence ID" value="KAK4375525.1"/>
    <property type="molecule type" value="Genomic_DNA"/>
</dbReference>
<comment type="caution">
    <text evidence="1">The sequence shown here is derived from an EMBL/GenBank/DDBJ whole genome shotgun (WGS) entry which is preliminary data.</text>
</comment>
<keyword evidence="2" id="KW-1185">Reference proteome</keyword>
<name>A0AAE1SSX3_9SOLA</name>